<proteinExistence type="predicted"/>
<keyword evidence="2" id="KW-1185">Reference proteome</keyword>
<reference evidence="1 2" key="1">
    <citation type="submission" date="2019-09" db="EMBL/GenBank/DDBJ databases">
        <title>Genome sequencing of strain KACC 21233.</title>
        <authorList>
            <person name="Heo J."/>
            <person name="Kim S.-J."/>
            <person name="Kim J.-S."/>
            <person name="Hong S.-B."/>
            <person name="Kwon S.-W."/>
        </authorList>
    </citation>
    <scope>NUCLEOTIDE SEQUENCE [LARGE SCALE GENOMIC DNA]</scope>
    <source>
        <strain evidence="1 2">KACC 21233</strain>
    </source>
</reference>
<dbReference type="EMBL" id="CP043506">
    <property type="protein sequence ID" value="QEO16703.1"/>
    <property type="molecule type" value="Genomic_DNA"/>
</dbReference>
<sequence length="186" mass="20806">MNTEELLAFTQCSIPMARLRVIAVLRFAGRLFRLNQHLPFETASSLCKAFLKSADYDLGNSAKITFSEYLYYVSKYATPVTTCLPPPPIPDTYAPGTSLGRTIGGHMGLDIVFISLCQANARRLAQPDWRGRRPDMPSLHTLLRLLARHQLLRPEDVAQGLEHIMLDATQYALDTVRDAACCHTQD</sequence>
<protein>
    <submittedName>
        <fullName evidence="1">Uncharacterized protein</fullName>
    </submittedName>
</protein>
<evidence type="ECO:0000313" key="2">
    <source>
        <dbReference type="Proteomes" id="UP000324536"/>
    </source>
</evidence>
<dbReference type="Proteomes" id="UP000324536">
    <property type="component" value="Chromosome"/>
</dbReference>
<organism evidence="1 2">
    <name type="scientific">Acetobacter vaccinii</name>
    <dbReference type="NCBI Taxonomy" id="2592655"/>
    <lineage>
        <taxon>Bacteria</taxon>
        <taxon>Pseudomonadati</taxon>
        <taxon>Pseudomonadota</taxon>
        <taxon>Alphaproteobacteria</taxon>
        <taxon>Acetobacterales</taxon>
        <taxon>Acetobacteraceae</taxon>
        <taxon>Acetobacter</taxon>
    </lineage>
</organism>
<accession>A0A5C1YKX8</accession>
<gene>
    <name evidence="1" type="ORF">FLP30_02155</name>
</gene>
<evidence type="ECO:0000313" key="1">
    <source>
        <dbReference type="EMBL" id="QEO16703.1"/>
    </source>
</evidence>
<dbReference type="OrthoDB" id="7217353at2"/>
<dbReference type="AlphaFoldDB" id="A0A5C1YKX8"/>
<name>A0A5C1YKX8_9PROT</name>
<dbReference type="RefSeq" id="WP_149278144.1">
    <property type="nucleotide sequence ID" value="NZ_CP043506.1"/>
</dbReference>
<dbReference type="KEGG" id="acek:FLP30_02155"/>